<organism evidence="2 3">
    <name type="scientific">Rotaria socialis</name>
    <dbReference type="NCBI Taxonomy" id="392032"/>
    <lineage>
        <taxon>Eukaryota</taxon>
        <taxon>Metazoa</taxon>
        <taxon>Spiralia</taxon>
        <taxon>Gnathifera</taxon>
        <taxon>Rotifera</taxon>
        <taxon>Eurotatoria</taxon>
        <taxon>Bdelloidea</taxon>
        <taxon>Philodinida</taxon>
        <taxon>Philodinidae</taxon>
        <taxon>Rotaria</taxon>
    </lineage>
</organism>
<keyword evidence="1" id="KW-0175">Coiled coil</keyword>
<proteinExistence type="predicted"/>
<feature type="coiled-coil region" evidence="1">
    <location>
        <begin position="132"/>
        <end position="159"/>
    </location>
</feature>
<gene>
    <name evidence="2" type="ORF">KIK155_LOCUS4086</name>
</gene>
<comment type="caution">
    <text evidence="2">The sequence shown here is derived from an EMBL/GenBank/DDBJ whole genome shotgun (WGS) entry which is preliminary data.</text>
</comment>
<name>A0A817WIK2_9BILA</name>
<dbReference type="AlphaFoldDB" id="A0A817WIK2"/>
<sequence length="438" mass="50487">VNRLAKQAHPTFRKPELDELVKDKFLELIPDDLENLLELVLIDKDMESVELAKLVSLAEQLENIQDTKIFNAERQGQIGEITSFNIQHVQKCPVIHERKVANINEANNQFHKRMCANVQISSVNDVLCETTNNKIKSVVESSEQDIENLNLNVNENSEIIISNIVVEPLVENVEKAISNFNLNYIEDGGTNIAMNEIETTINKSEEASCNLNDQYDIDSGMGSFDDQVEPEGMESAKYDLSYTYNKNSGLHSVDSEEKTEPESFQAANYNFSYQYDESDKIDTFSNETEPKPVSNKNVNYNYQYDQYNKDNERDSFDSEVKPEPKSFQTTNNNFCYQYSENDKLSTFNNEPEPEPMSNNKVYYRSNYQYENYTMDEWCKENKIGIVRKSISNLKPRSEENVKVKFKTKTVKCDELHVNKKGTSETRVRDISPFTSKGF</sequence>
<feature type="non-terminal residue" evidence="2">
    <location>
        <position position="1"/>
    </location>
</feature>
<reference evidence="2" key="1">
    <citation type="submission" date="2021-02" db="EMBL/GenBank/DDBJ databases">
        <authorList>
            <person name="Nowell W R."/>
        </authorList>
    </citation>
    <scope>NUCLEOTIDE SEQUENCE</scope>
</reference>
<dbReference type="Proteomes" id="UP000663865">
    <property type="component" value="Unassembled WGS sequence"/>
</dbReference>
<protein>
    <submittedName>
        <fullName evidence="2">Uncharacterized protein</fullName>
    </submittedName>
</protein>
<evidence type="ECO:0000313" key="3">
    <source>
        <dbReference type="Proteomes" id="UP000663865"/>
    </source>
</evidence>
<dbReference type="EMBL" id="CAJNYV010000316">
    <property type="protein sequence ID" value="CAF3356544.1"/>
    <property type="molecule type" value="Genomic_DNA"/>
</dbReference>
<evidence type="ECO:0000313" key="2">
    <source>
        <dbReference type="EMBL" id="CAF3356544.1"/>
    </source>
</evidence>
<evidence type="ECO:0000256" key="1">
    <source>
        <dbReference type="SAM" id="Coils"/>
    </source>
</evidence>
<accession>A0A817WIK2</accession>